<dbReference type="PANTHER" id="PTHR44167:SF24">
    <property type="entry name" value="SERINE_THREONINE-PROTEIN KINASE CHK2"/>
    <property type="match status" value="1"/>
</dbReference>
<protein>
    <recommendedName>
        <fullName evidence="1">Protein kinase domain-containing protein</fullName>
    </recommendedName>
</protein>
<dbReference type="Pfam" id="PF00069">
    <property type="entry name" value="Pkinase"/>
    <property type="match status" value="1"/>
</dbReference>
<dbReference type="PROSITE" id="PS50011">
    <property type="entry name" value="PROTEIN_KINASE_DOM"/>
    <property type="match status" value="1"/>
</dbReference>
<dbReference type="InterPro" id="IPR011009">
    <property type="entry name" value="Kinase-like_dom_sf"/>
</dbReference>
<dbReference type="SUPFAM" id="SSF56112">
    <property type="entry name" value="Protein kinase-like (PK-like)"/>
    <property type="match status" value="1"/>
</dbReference>
<gene>
    <name evidence="2" type="ORF">V7S43_018260</name>
</gene>
<reference evidence="2 3" key="1">
    <citation type="submission" date="2024-09" db="EMBL/GenBank/DDBJ databases">
        <title>Genome sequencing and assembly of Phytophthora oleae, isolate VK10A, causative agent of rot of olive drupes.</title>
        <authorList>
            <person name="Conti Taguali S."/>
            <person name="Riolo M."/>
            <person name="La Spada F."/>
            <person name="Cacciola S.O."/>
            <person name="Dionisio G."/>
        </authorList>
    </citation>
    <scope>NUCLEOTIDE SEQUENCE [LARGE SCALE GENOMIC DNA]</scope>
    <source>
        <strain evidence="2 3">VK10A</strain>
    </source>
</reference>
<sequence length="402" mass="45171">MLSFVAPGDVASAKHNVQCPAAVPTDQHRRCSLQRTRSNDELPVLRAQYVARGVRVLFGSRWRLNRFQERTIVLRTGANPVLVVRVEDADATYVLTLNTRCELAGSTGIELSGAAFRARIRFATSADAKIWRSIIREALAHAQWKRDTRPVQSKLRGVRVVQHVKSSQKFIVKKLNELGNCHELQLLRRLYSSWARDLVRGYRVVEAAQETHLIMPQLPGVTLLQFLRQHRHKGKKLSGDEAWRLLDQLAIQLQAVHRSGVIHCDLNLENVLVTPDLSRVWLIDFGGAYDVQKADQQMTGTPGFVAPERVQDPLKAPTAKADVFSLGILLFQTLTGQHPYVGANKPLQLSDSLQLDWALAEQVLTNNCVATELQKLMQEMLHADPQARVSMDKVLATSRKEN</sequence>
<dbReference type="InterPro" id="IPR000719">
    <property type="entry name" value="Prot_kinase_dom"/>
</dbReference>
<feature type="domain" description="Protein kinase" evidence="1">
    <location>
        <begin position="116"/>
        <end position="402"/>
    </location>
</feature>
<organism evidence="2 3">
    <name type="scientific">Phytophthora oleae</name>
    <dbReference type="NCBI Taxonomy" id="2107226"/>
    <lineage>
        <taxon>Eukaryota</taxon>
        <taxon>Sar</taxon>
        <taxon>Stramenopiles</taxon>
        <taxon>Oomycota</taxon>
        <taxon>Peronosporomycetes</taxon>
        <taxon>Peronosporales</taxon>
        <taxon>Peronosporaceae</taxon>
        <taxon>Phytophthora</taxon>
    </lineage>
</organism>
<accession>A0ABD3EQT2</accession>
<comment type="caution">
    <text evidence="2">The sequence shown here is derived from an EMBL/GenBank/DDBJ whole genome shotgun (WGS) entry which is preliminary data.</text>
</comment>
<dbReference type="AlphaFoldDB" id="A0ABD3EQT2"/>
<name>A0ABD3EQT2_9STRA</name>
<dbReference type="EMBL" id="JBIMZQ010000073">
    <property type="protein sequence ID" value="KAL3656803.1"/>
    <property type="molecule type" value="Genomic_DNA"/>
</dbReference>
<dbReference type="PANTHER" id="PTHR44167">
    <property type="entry name" value="OVARIAN-SPECIFIC SERINE/THREONINE-PROTEIN KINASE LOK-RELATED"/>
    <property type="match status" value="1"/>
</dbReference>
<evidence type="ECO:0000259" key="1">
    <source>
        <dbReference type="PROSITE" id="PS50011"/>
    </source>
</evidence>
<dbReference type="Proteomes" id="UP001632037">
    <property type="component" value="Unassembled WGS sequence"/>
</dbReference>
<evidence type="ECO:0000313" key="2">
    <source>
        <dbReference type="EMBL" id="KAL3656803.1"/>
    </source>
</evidence>
<keyword evidence="3" id="KW-1185">Reference proteome</keyword>
<dbReference type="Gene3D" id="1.10.510.10">
    <property type="entry name" value="Transferase(Phosphotransferase) domain 1"/>
    <property type="match status" value="1"/>
</dbReference>
<proteinExistence type="predicted"/>
<evidence type="ECO:0000313" key="3">
    <source>
        <dbReference type="Proteomes" id="UP001632037"/>
    </source>
</evidence>